<protein>
    <submittedName>
        <fullName evidence="1">Putative ovule protein</fullName>
    </submittedName>
</protein>
<proteinExistence type="predicted"/>
<evidence type="ECO:0000313" key="1">
    <source>
        <dbReference type="EMBL" id="JAP13247.1"/>
    </source>
</evidence>
<feature type="non-terminal residue" evidence="1">
    <location>
        <position position="139"/>
    </location>
</feature>
<dbReference type="AlphaFoldDB" id="A0A0V0GYP2"/>
<accession>A0A0V0GYP2</accession>
<sequence length="139" mass="15852">MSYNLVIPYFSSFRKLSSVALFNSILSSLIIDSLPTYIRSLHSIRAIHALTRMIQFFPFLLLTQSAIMTHNNDNNNYNNLRVVNGDNTASTNIIIQFNHASQLPIIHQTKRWSQLRHLKSAYNIFGHQDGTTPAPNHIS</sequence>
<name>A0A0V0GYP2_SOLCH</name>
<dbReference type="EMBL" id="GEDG01028343">
    <property type="protein sequence ID" value="JAP13247.1"/>
    <property type="molecule type" value="Transcribed_RNA"/>
</dbReference>
<reference evidence="1" key="1">
    <citation type="submission" date="2015-12" db="EMBL/GenBank/DDBJ databases">
        <title>Gene expression during late stages of embryo sac development: a critical building block for successful pollen-pistil interactions.</title>
        <authorList>
            <person name="Liu Y."/>
            <person name="Joly V."/>
            <person name="Sabar M."/>
            <person name="Matton D.P."/>
        </authorList>
    </citation>
    <scope>NUCLEOTIDE SEQUENCE</scope>
</reference>
<organism evidence="1">
    <name type="scientific">Solanum chacoense</name>
    <name type="common">Chaco potato</name>
    <dbReference type="NCBI Taxonomy" id="4108"/>
    <lineage>
        <taxon>Eukaryota</taxon>
        <taxon>Viridiplantae</taxon>
        <taxon>Streptophyta</taxon>
        <taxon>Embryophyta</taxon>
        <taxon>Tracheophyta</taxon>
        <taxon>Spermatophyta</taxon>
        <taxon>Magnoliopsida</taxon>
        <taxon>eudicotyledons</taxon>
        <taxon>Gunneridae</taxon>
        <taxon>Pentapetalae</taxon>
        <taxon>asterids</taxon>
        <taxon>lamiids</taxon>
        <taxon>Solanales</taxon>
        <taxon>Solanaceae</taxon>
        <taxon>Solanoideae</taxon>
        <taxon>Solaneae</taxon>
        <taxon>Solanum</taxon>
    </lineage>
</organism>